<comment type="similarity">
    <text evidence="7">Belongs to the MraZ family.</text>
</comment>
<sequence length="151" mass="16873">MFRGVFIVHLDAKGRLAVPSKYRERLQSACNAQLVITVDRDRCLLLYPEPEWQLIEAKLVALPAFDQTARAIQRLYIGNAQEVEMDAQGRILLPQSLRKFASLDKRVAFVGQGTKFELWDEAAWDARTEAALDDARVGELASAAGLDSLTL</sequence>
<dbReference type="GO" id="GO:0009295">
    <property type="term" value="C:nucleoid"/>
    <property type="evidence" value="ECO:0007669"/>
    <property type="project" value="UniProtKB-SubCell"/>
</dbReference>
<proteinExistence type="inferred from homology"/>
<feature type="domain" description="SpoVT-AbrB" evidence="8">
    <location>
        <begin position="5"/>
        <end position="51"/>
    </location>
</feature>
<keyword evidence="3" id="KW-0677">Repeat</keyword>
<protein>
    <recommendedName>
        <fullName evidence="1 7">Transcriptional regulator MraZ</fullName>
    </recommendedName>
</protein>
<dbReference type="Pfam" id="PF02381">
    <property type="entry name" value="MraZ"/>
    <property type="match status" value="2"/>
</dbReference>
<keyword evidence="5 7" id="KW-0238">DNA-binding</keyword>
<dbReference type="CDD" id="cd16320">
    <property type="entry name" value="MraZ_N"/>
    <property type="match status" value="1"/>
</dbReference>
<comment type="caution">
    <text evidence="9">The sequence shown here is derived from an EMBL/GenBank/DDBJ whole genome shotgun (WGS) entry which is preliminary data.</text>
</comment>
<dbReference type="PANTHER" id="PTHR34701">
    <property type="entry name" value="TRANSCRIPTIONAL REGULATOR MRAZ"/>
    <property type="match status" value="1"/>
</dbReference>
<comment type="subunit">
    <text evidence="7">Forms oligomers.</text>
</comment>
<keyword evidence="9" id="KW-0132">Cell division</keyword>
<evidence type="ECO:0000256" key="6">
    <source>
        <dbReference type="ARBA" id="ARBA00023163"/>
    </source>
</evidence>
<evidence type="ECO:0000256" key="1">
    <source>
        <dbReference type="ARBA" id="ARBA00013860"/>
    </source>
</evidence>
<dbReference type="CDD" id="cd16321">
    <property type="entry name" value="MraZ_C"/>
    <property type="match status" value="1"/>
</dbReference>
<dbReference type="InterPro" id="IPR035642">
    <property type="entry name" value="MraZ_N"/>
</dbReference>
<name>A0A9X0WFI8_9GAMM</name>
<feature type="domain" description="SpoVT-AbrB" evidence="8">
    <location>
        <begin position="80"/>
        <end position="123"/>
    </location>
</feature>
<keyword evidence="4 7" id="KW-0805">Transcription regulation</keyword>
<dbReference type="EMBL" id="NRSD01000001">
    <property type="protein sequence ID" value="MBK1643359.1"/>
    <property type="molecule type" value="Genomic_DNA"/>
</dbReference>
<dbReference type="GO" id="GO:0003700">
    <property type="term" value="F:DNA-binding transcription factor activity"/>
    <property type="evidence" value="ECO:0007669"/>
    <property type="project" value="UniProtKB-UniRule"/>
</dbReference>
<organism evidence="9 10">
    <name type="scientific">Thiocapsa imhoffii</name>
    <dbReference type="NCBI Taxonomy" id="382777"/>
    <lineage>
        <taxon>Bacteria</taxon>
        <taxon>Pseudomonadati</taxon>
        <taxon>Pseudomonadota</taxon>
        <taxon>Gammaproteobacteria</taxon>
        <taxon>Chromatiales</taxon>
        <taxon>Chromatiaceae</taxon>
        <taxon>Thiocapsa</taxon>
    </lineage>
</organism>
<dbReference type="GO" id="GO:2000143">
    <property type="term" value="P:negative regulation of DNA-templated transcription initiation"/>
    <property type="evidence" value="ECO:0007669"/>
    <property type="project" value="TreeGrafter"/>
</dbReference>
<dbReference type="InterPro" id="IPR035644">
    <property type="entry name" value="MraZ_C"/>
</dbReference>
<dbReference type="NCBIfam" id="TIGR00242">
    <property type="entry name" value="division/cell wall cluster transcriptional repressor MraZ"/>
    <property type="match status" value="1"/>
</dbReference>
<keyword evidence="10" id="KW-1185">Reference proteome</keyword>
<evidence type="ECO:0000313" key="10">
    <source>
        <dbReference type="Proteomes" id="UP001138802"/>
    </source>
</evidence>
<dbReference type="InterPro" id="IPR007159">
    <property type="entry name" value="SpoVT-AbrB_dom"/>
</dbReference>
<keyword evidence="9" id="KW-0131">Cell cycle</keyword>
<evidence type="ECO:0000313" key="9">
    <source>
        <dbReference type="EMBL" id="MBK1643359.1"/>
    </source>
</evidence>
<dbReference type="PANTHER" id="PTHR34701:SF1">
    <property type="entry name" value="TRANSCRIPTIONAL REGULATOR MRAZ"/>
    <property type="match status" value="1"/>
</dbReference>
<dbReference type="InterPro" id="IPR038619">
    <property type="entry name" value="MraZ_sf"/>
</dbReference>
<evidence type="ECO:0000256" key="5">
    <source>
        <dbReference type="ARBA" id="ARBA00023125"/>
    </source>
</evidence>
<dbReference type="RefSeq" id="WP_200386128.1">
    <property type="nucleotide sequence ID" value="NZ_NRSD01000001.1"/>
</dbReference>
<accession>A0A9X0WFI8</accession>
<evidence type="ECO:0000256" key="3">
    <source>
        <dbReference type="ARBA" id="ARBA00022737"/>
    </source>
</evidence>
<dbReference type="GO" id="GO:0051301">
    <property type="term" value="P:cell division"/>
    <property type="evidence" value="ECO:0007669"/>
    <property type="project" value="UniProtKB-KW"/>
</dbReference>
<evidence type="ECO:0000256" key="2">
    <source>
        <dbReference type="ARBA" id="ARBA00022490"/>
    </source>
</evidence>
<evidence type="ECO:0000256" key="4">
    <source>
        <dbReference type="ARBA" id="ARBA00023015"/>
    </source>
</evidence>
<evidence type="ECO:0000259" key="8">
    <source>
        <dbReference type="PROSITE" id="PS51740"/>
    </source>
</evidence>
<dbReference type="PROSITE" id="PS51740">
    <property type="entry name" value="SPOVT_ABRB"/>
    <property type="match status" value="2"/>
</dbReference>
<dbReference type="HAMAP" id="MF_01008">
    <property type="entry name" value="MraZ"/>
    <property type="match status" value="1"/>
</dbReference>
<reference evidence="9 10" key="1">
    <citation type="journal article" date="2020" name="Microorganisms">
        <title>Osmotic Adaptation and Compatible Solute Biosynthesis of Phototrophic Bacteria as Revealed from Genome Analyses.</title>
        <authorList>
            <person name="Imhoff J.F."/>
            <person name="Rahn T."/>
            <person name="Kunzel S."/>
            <person name="Keller A."/>
            <person name="Neulinger S.C."/>
        </authorList>
    </citation>
    <scope>NUCLEOTIDE SEQUENCE [LARGE SCALE GENOMIC DNA]</scope>
    <source>
        <strain evidence="9 10">DSM 21303</strain>
    </source>
</reference>
<keyword evidence="6 7" id="KW-0804">Transcription</keyword>
<dbReference type="InterPro" id="IPR020603">
    <property type="entry name" value="MraZ_dom"/>
</dbReference>
<dbReference type="AlphaFoldDB" id="A0A9X0WFI8"/>
<dbReference type="Proteomes" id="UP001138802">
    <property type="component" value="Unassembled WGS sequence"/>
</dbReference>
<comment type="subcellular location">
    <subcellularLocation>
        <location evidence="7">Cytoplasm</location>
        <location evidence="7">Nucleoid</location>
    </subcellularLocation>
</comment>
<dbReference type="GO" id="GO:0005737">
    <property type="term" value="C:cytoplasm"/>
    <property type="evidence" value="ECO:0007669"/>
    <property type="project" value="UniProtKB-UniRule"/>
</dbReference>
<gene>
    <name evidence="7" type="primary">mraZ</name>
    <name evidence="9" type="ORF">CKO25_01550</name>
</gene>
<dbReference type="InterPro" id="IPR003444">
    <property type="entry name" value="MraZ"/>
</dbReference>
<evidence type="ECO:0000256" key="7">
    <source>
        <dbReference type="HAMAP-Rule" id="MF_01008"/>
    </source>
</evidence>
<dbReference type="GO" id="GO:0000976">
    <property type="term" value="F:transcription cis-regulatory region binding"/>
    <property type="evidence" value="ECO:0007669"/>
    <property type="project" value="TreeGrafter"/>
</dbReference>
<dbReference type="InterPro" id="IPR037914">
    <property type="entry name" value="SpoVT-AbrB_sf"/>
</dbReference>
<dbReference type="SUPFAM" id="SSF89447">
    <property type="entry name" value="AbrB/MazE/MraZ-like"/>
    <property type="match status" value="1"/>
</dbReference>
<keyword evidence="2 7" id="KW-0963">Cytoplasm</keyword>
<dbReference type="Gene3D" id="3.40.1550.20">
    <property type="entry name" value="Transcriptional regulator MraZ domain"/>
    <property type="match status" value="1"/>
</dbReference>